<dbReference type="GO" id="GO:0048788">
    <property type="term" value="C:cytoskeleton of presynaptic active zone"/>
    <property type="evidence" value="ECO:0007669"/>
    <property type="project" value="TreeGrafter"/>
</dbReference>
<dbReference type="InterPro" id="IPR039032">
    <property type="entry name" value="Rim-like"/>
</dbReference>
<evidence type="ECO:0000313" key="2">
    <source>
        <dbReference type="EMBL" id="CAD7439310.1"/>
    </source>
</evidence>
<dbReference type="EMBL" id="OD564650">
    <property type="protein sequence ID" value="CAD7439310.1"/>
    <property type="molecule type" value="Genomic_DNA"/>
</dbReference>
<name>A0A7R9EQ99_9NEOP</name>
<dbReference type="Gene3D" id="3.30.40.10">
    <property type="entry name" value="Zinc/RING finger domain, C3HC4 (zinc finger)"/>
    <property type="match status" value="1"/>
</dbReference>
<dbReference type="PANTHER" id="PTHR12157">
    <property type="entry name" value="REGULATING SYNAPTIC MEMBRANE EXOCYTOSIS PROTEIN"/>
    <property type="match status" value="1"/>
</dbReference>
<dbReference type="PANTHER" id="PTHR12157:SF21">
    <property type="entry name" value="RAB3 INTERACTING MOLECULE, ISOFORM F"/>
    <property type="match status" value="1"/>
</dbReference>
<feature type="region of interest" description="Disordered" evidence="1">
    <location>
        <begin position="78"/>
        <end position="110"/>
    </location>
</feature>
<dbReference type="GO" id="GO:0050806">
    <property type="term" value="P:positive regulation of synaptic transmission"/>
    <property type="evidence" value="ECO:0007669"/>
    <property type="project" value="TreeGrafter"/>
</dbReference>
<dbReference type="GO" id="GO:0048167">
    <property type="term" value="P:regulation of synaptic plasticity"/>
    <property type="evidence" value="ECO:0007669"/>
    <property type="project" value="TreeGrafter"/>
</dbReference>
<evidence type="ECO:0000256" key="1">
    <source>
        <dbReference type="SAM" id="MobiDB-lite"/>
    </source>
</evidence>
<gene>
    <name evidence="2" type="ORF">TBIB3V08_LOCUS1878</name>
</gene>
<protein>
    <submittedName>
        <fullName evidence="2">Uncharacterized protein</fullName>
    </submittedName>
</protein>
<dbReference type="GO" id="GO:0042734">
    <property type="term" value="C:presynaptic membrane"/>
    <property type="evidence" value="ECO:0007669"/>
    <property type="project" value="TreeGrafter"/>
</dbReference>
<dbReference type="GO" id="GO:0048791">
    <property type="term" value="P:calcium ion-regulated exocytosis of neurotransmitter"/>
    <property type="evidence" value="ECO:0007669"/>
    <property type="project" value="TreeGrafter"/>
</dbReference>
<feature type="region of interest" description="Disordered" evidence="1">
    <location>
        <begin position="139"/>
        <end position="213"/>
    </location>
</feature>
<dbReference type="AlphaFoldDB" id="A0A7R9EQ99"/>
<feature type="compositionally biased region" description="Low complexity" evidence="1">
    <location>
        <begin position="174"/>
        <end position="183"/>
    </location>
</feature>
<feature type="compositionally biased region" description="Basic residues" evidence="1">
    <location>
        <begin position="159"/>
        <end position="173"/>
    </location>
</feature>
<dbReference type="GO" id="GO:0042391">
    <property type="term" value="P:regulation of membrane potential"/>
    <property type="evidence" value="ECO:0007669"/>
    <property type="project" value="TreeGrafter"/>
</dbReference>
<reference evidence="2" key="1">
    <citation type="submission" date="2020-11" db="EMBL/GenBank/DDBJ databases">
        <authorList>
            <person name="Tran Van P."/>
        </authorList>
    </citation>
    <scope>NUCLEOTIDE SEQUENCE</scope>
</reference>
<dbReference type="GO" id="GO:0044325">
    <property type="term" value="F:transmembrane transporter binding"/>
    <property type="evidence" value="ECO:0007669"/>
    <property type="project" value="TreeGrafter"/>
</dbReference>
<sequence length="257" mass="29074">MNRVIWVCILCRKKQELLSKTGQWINKGMSAGGDAIMRRIQADLQQQPPEELLAPACDKKPKLERAHSAAEKENLPLQRTGSVLRRQYSQQESSTTAGVTTRADEREDDPRFYRREIEGLMRTQQQQYRDLVMVHGAGRNDSFSSEQSSSMDVVNSAAGKKHKRSGSGKKSHHSSTQQQQGGQLAPSRHHHQQSFSSSEDELRSTPECTSCEEHDSEKGELLFTYIPIYSNCGVIFSMRHGLQQHLADLENVLPIHY</sequence>
<proteinExistence type="predicted"/>
<feature type="compositionally biased region" description="Polar residues" evidence="1">
    <location>
        <begin position="78"/>
        <end position="99"/>
    </location>
</feature>
<accession>A0A7R9EQ99</accession>
<organism evidence="2">
    <name type="scientific">Timema bartmani</name>
    <dbReference type="NCBI Taxonomy" id="61472"/>
    <lineage>
        <taxon>Eukaryota</taxon>
        <taxon>Metazoa</taxon>
        <taxon>Ecdysozoa</taxon>
        <taxon>Arthropoda</taxon>
        <taxon>Hexapoda</taxon>
        <taxon>Insecta</taxon>
        <taxon>Pterygota</taxon>
        <taxon>Neoptera</taxon>
        <taxon>Polyneoptera</taxon>
        <taxon>Phasmatodea</taxon>
        <taxon>Timematodea</taxon>
        <taxon>Timematoidea</taxon>
        <taxon>Timematidae</taxon>
        <taxon>Timema</taxon>
    </lineage>
</organism>
<dbReference type="GO" id="GO:0031267">
    <property type="term" value="F:small GTPase binding"/>
    <property type="evidence" value="ECO:0007669"/>
    <property type="project" value="InterPro"/>
</dbReference>
<dbReference type="InterPro" id="IPR013083">
    <property type="entry name" value="Znf_RING/FYVE/PHD"/>
</dbReference>